<reference evidence="2 3" key="1">
    <citation type="submission" date="2024-04" db="EMBL/GenBank/DDBJ databases">
        <title>Genome sequencing and metabolic network reconstruction of aminoacids and betaine degradation by Anoxynatronum sibiricum.</title>
        <authorList>
            <person name="Detkova E.N."/>
            <person name="Boltjanskaja Y.V."/>
            <person name="Mardanov A.V."/>
            <person name="Kevbrin V."/>
        </authorList>
    </citation>
    <scope>NUCLEOTIDE SEQUENCE [LARGE SCALE GENOMIC DNA]</scope>
    <source>
        <strain evidence="2 3">Z-7981</strain>
    </source>
</reference>
<keyword evidence="1" id="KW-0472">Membrane</keyword>
<name>A0ABU9VRP5_9CLOT</name>
<evidence type="ECO:0000313" key="2">
    <source>
        <dbReference type="EMBL" id="MEN1759116.1"/>
    </source>
</evidence>
<sequence>MTRKMGGFVLFAVTSFAFLGTAVVRQANILHAVIAVALALLAGVALKDHFGELKG</sequence>
<keyword evidence="3" id="KW-1185">Reference proteome</keyword>
<dbReference type="RefSeq" id="WP_343184497.1">
    <property type="nucleotide sequence ID" value="NZ_JBCITM010000001.1"/>
</dbReference>
<accession>A0ABU9VRP5</accession>
<evidence type="ECO:0000313" key="3">
    <source>
        <dbReference type="Proteomes" id="UP001407405"/>
    </source>
</evidence>
<evidence type="ECO:0000256" key="1">
    <source>
        <dbReference type="SAM" id="Phobius"/>
    </source>
</evidence>
<keyword evidence="1" id="KW-1133">Transmembrane helix</keyword>
<gene>
    <name evidence="2" type="ORF">AAIG11_01400</name>
</gene>
<feature type="transmembrane region" description="Helical" evidence="1">
    <location>
        <begin position="29"/>
        <end position="46"/>
    </location>
</feature>
<protein>
    <submittedName>
        <fullName evidence="2">Uncharacterized protein</fullName>
    </submittedName>
</protein>
<dbReference type="Proteomes" id="UP001407405">
    <property type="component" value="Unassembled WGS sequence"/>
</dbReference>
<comment type="caution">
    <text evidence="2">The sequence shown here is derived from an EMBL/GenBank/DDBJ whole genome shotgun (WGS) entry which is preliminary data.</text>
</comment>
<proteinExistence type="predicted"/>
<dbReference type="EMBL" id="JBCITM010000001">
    <property type="protein sequence ID" value="MEN1759116.1"/>
    <property type="molecule type" value="Genomic_DNA"/>
</dbReference>
<organism evidence="2 3">
    <name type="scientific">Anoxynatronum sibiricum</name>
    <dbReference type="NCBI Taxonomy" id="210623"/>
    <lineage>
        <taxon>Bacteria</taxon>
        <taxon>Bacillati</taxon>
        <taxon>Bacillota</taxon>
        <taxon>Clostridia</taxon>
        <taxon>Eubacteriales</taxon>
        <taxon>Clostridiaceae</taxon>
        <taxon>Anoxynatronum</taxon>
    </lineage>
</organism>
<keyword evidence="1" id="KW-0812">Transmembrane</keyword>